<keyword evidence="4" id="KW-0762">Sugar transport</keyword>
<keyword evidence="9 12" id="KW-1133">Transmembrane helix</keyword>
<keyword evidence="7 12" id="KW-0812">Transmembrane</keyword>
<evidence type="ECO:0000256" key="6">
    <source>
        <dbReference type="ARBA" id="ARBA00022683"/>
    </source>
</evidence>
<feature type="transmembrane region" description="Helical" evidence="12">
    <location>
        <begin position="440"/>
        <end position="462"/>
    </location>
</feature>
<dbReference type="PANTHER" id="PTHR30175">
    <property type="entry name" value="PHOSPHOTRANSFERASE SYSTEM TRANSPORT PROTEIN"/>
    <property type="match status" value="1"/>
</dbReference>
<evidence type="ECO:0000256" key="9">
    <source>
        <dbReference type="ARBA" id="ARBA00022989"/>
    </source>
</evidence>
<dbReference type="GO" id="GO:0009401">
    <property type="term" value="P:phosphoenolpyruvate-dependent sugar phosphotransferase system"/>
    <property type="evidence" value="ECO:0007669"/>
    <property type="project" value="UniProtKB-KW"/>
</dbReference>
<dbReference type="GO" id="GO:0090589">
    <property type="term" value="F:protein-phosphocysteine-trehalose phosphotransferase system transporter activity"/>
    <property type="evidence" value="ECO:0007669"/>
    <property type="project" value="TreeGrafter"/>
</dbReference>
<evidence type="ECO:0000313" key="15">
    <source>
        <dbReference type="EMBL" id="PPJ72081.1"/>
    </source>
</evidence>
<feature type="transmembrane region" description="Helical" evidence="12">
    <location>
        <begin position="400"/>
        <end position="420"/>
    </location>
</feature>
<feature type="transmembrane region" description="Helical" evidence="12">
    <location>
        <begin position="338"/>
        <end position="361"/>
    </location>
</feature>
<dbReference type="PANTHER" id="PTHR30175:SF4">
    <property type="entry name" value="PTS SYSTEM TREHALOSE-SPECIFIC EIIBC COMPONENT"/>
    <property type="match status" value="1"/>
</dbReference>
<keyword evidence="10 12" id="KW-0472">Membrane</keyword>
<dbReference type="InterPro" id="IPR001996">
    <property type="entry name" value="PTS_IIB_1"/>
</dbReference>
<evidence type="ECO:0000256" key="5">
    <source>
        <dbReference type="ARBA" id="ARBA00022679"/>
    </source>
</evidence>
<feature type="transmembrane region" description="Helical" evidence="12">
    <location>
        <begin position="155"/>
        <end position="175"/>
    </location>
</feature>
<dbReference type="InterPro" id="IPR003352">
    <property type="entry name" value="PTS_EIIC"/>
</dbReference>
<dbReference type="InterPro" id="IPR050558">
    <property type="entry name" value="PTS_Sugar-Specific_Components"/>
</dbReference>
<keyword evidence="3" id="KW-1003">Cell membrane</keyword>
<dbReference type="PROSITE" id="PS01035">
    <property type="entry name" value="PTS_EIIB_TYPE_1_CYS"/>
    <property type="match status" value="1"/>
</dbReference>
<dbReference type="NCBIfam" id="TIGR01992">
    <property type="entry name" value="PTS-IIBC-Tre"/>
    <property type="match status" value="1"/>
</dbReference>
<proteinExistence type="predicted"/>
<name>A0A2A1KAV8_STAHA</name>
<accession>A0A2A1KAV8</accession>
<feature type="active site" description="Phosphocysteine intermediate; for EIIB activity" evidence="11">
    <location>
        <position position="27"/>
    </location>
</feature>
<evidence type="ECO:0000256" key="1">
    <source>
        <dbReference type="ARBA" id="ARBA00004651"/>
    </source>
</evidence>
<dbReference type="CDD" id="cd00212">
    <property type="entry name" value="PTS_IIB_glc"/>
    <property type="match status" value="1"/>
</dbReference>
<comment type="caution">
    <text evidence="15">The sequence shown here is derived from an EMBL/GenBank/DDBJ whole genome shotgun (WGS) entry which is preliminary data.</text>
</comment>
<sequence>MAVKRKDVQDIVRAIGGKENIDTATHCVTRLRLVLKDDNKVDKDALDDNTLVKGQFKADNQYQIVIGPGTVDEVYKQFIQETGVEESSKDDAKAAASKKGNPLQRLIKLLGDIFIPILPALVTAGLLMGINNLLTMKDLFGPKPLVEQFPQLGDISNIINVIASTAFIFLPALIGWSSMKVFGGSPILGLVLGLILMHPQLVSQYDIAKGHIPTWNLFDLEIKQLNYQGQVLPVLIAAYVLSLIEKALNKVVHDSIKMLVVGPVALLVTGFLAFIIIGPIALAVGTGITGAVQFVFEHAGWLGGALYGFFYAPLVITGLHHMFLAVDFQLMGSKLGGTYLWPIVAISNICQGSAAFGAWFIYKRRKMVKEEGLALTSSVSAFLGVTEPAMFGVNLPLKVPFFAAICTSSVLGAIIGANKVLGSVGVGGVPAFISIHSEFWFIYIPVTLLAMVIPAILTIIFARFTTIKAKKMVATPEETVAK</sequence>
<feature type="domain" description="PTS EIIC type-1" evidence="14">
    <location>
        <begin position="121"/>
        <end position="477"/>
    </location>
</feature>
<evidence type="ECO:0000256" key="11">
    <source>
        <dbReference type="PROSITE-ProRule" id="PRU00421"/>
    </source>
</evidence>
<dbReference type="SUPFAM" id="SSF55604">
    <property type="entry name" value="Glucose permease domain IIB"/>
    <property type="match status" value="1"/>
</dbReference>
<evidence type="ECO:0000256" key="3">
    <source>
        <dbReference type="ARBA" id="ARBA00022475"/>
    </source>
</evidence>
<organism evidence="15 16">
    <name type="scientific">Staphylococcus haemolyticus</name>
    <dbReference type="NCBI Taxonomy" id="1283"/>
    <lineage>
        <taxon>Bacteria</taxon>
        <taxon>Bacillati</taxon>
        <taxon>Bacillota</taxon>
        <taxon>Bacilli</taxon>
        <taxon>Bacillales</taxon>
        <taxon>Staphylococcaceae</taxon>
        <taxon>Staphylococcus</taxon>
    </lineage>
</organism>
<dbReference type="Gene3D" id="3.30.1360.60">
    <property type="entry name" value="Glucose permease domain IIB"/>
    <property type="match status" value="1"/>
</dbReference>
<keyword evidence="2" id="KW-0813">Transport</keyword>
<evidence type="ECO:0000256" key="8">
    <source>
        <dbReference type="ARBA" id="ARBA00022777"/>
    </source>
</evidence>
<feature type="transmembrane region" description="Helical" evidence="12">
    <location>
        <begin position="187"/>
        <end position="205"/>
    </location>
</feature>
<gene>
    <name evidence="15" type="ORF">CV019_11390</name>
</gene>
<dbReference type="InterPro" id="IPR036878">
    <property type="entry name" value="Glu_permease_IIB"/>
</dbReference>
<evidence type="ECO:0000256" key="2">
    <source>
        <dbReference type="ARBA" id="ARBA00022448"/>
    </source>
</evidence>
<dbReference type="PROSITE" id="PS51103">
    <property type="entry name" value="PTS_EIIC_TYPE_1"/>
    <property type="match status" value="1"/>
</dbReference>
<comment type="subcellular location">
    <subcellularLocation>
        <location evidence="1">Cell membrane</location>
        <topology evidence="1">Multi-pass membrane protein</topology>
    </subcellularLocation>
</comment>
<dbReference type="InterPro" id="IPR013013">
    <property type="entry name" value="PTS_EIIC_1"/>
</dbReference>
<dbReference type="GO" id="GO:0015574">
    <property type="term" value="F:trehalose transmembrane transporter activity"/>
    <property type="evidence" value="ECO:0007669"/>
    <property type="project" value="InterPro"/>
</dbReference>
<dbReference type="NCBIfam" id="NF008236">
    <property type="entry name" value="PRK11007.1"/>
    <property type="match status" value="1"/>
</dbReference>
<evidence type="ECO:0000256" key="10">
    <source>
        <dbReference type="ARBA" id="ARBA00023136"/>
    </source>
</evidence>
<dbReference type="FunFam" id="3.30.1360.60:FF:000001">
    <property type="entry name" value="PTS system glucose-specific IIBC component PtsG"/>
    <property type="match status" value="1"/>
</dbReference>
<dbReference type="NCBIfam" id="TIGR00826">
    <property type="entry name" value="EIIB_glc"/>
    <property type="match status" value="1"/>
</dbReference>
<keyword evidence="8" id="KW-0418">Kinase</keyword>
<protein>
    <submittedName>
        <fullName evidence="15">PTS trehalose transporter subunit IIBC</fullName>
    </submittedName>
</protein>
<feature type="transmembrane region" description="Helical" evidence="12">
    <location>
        <begin position="113"/>
        <end position="135"/>
    </location>
</feature>
<dbReference type="STRING" id="1283.ShL2_02323"/>
<keyword evidence="6" id="KW-0598">Phosphotransferase system</keyword>
<dbReference type="InterPro" id="IPR011296">
    <property type="entry name" value="PTS_IIBC_treh"/>
</dbReference>
<evidence type="ECO:0000256" key="4">
    <source>
        <dbReference type="ARBA" id="ARBA00022597"/>
    </source>
</evidence>
<dbReference type="GO" id="GO:0008982">
    <property type="term" value="F:protein-N(PI)-phosphohistidine-sugar phosphotransferase activity"/>
    <property type="evidence" value="ECO:0007669"/>
    <property type="project" value="InterPro"/>
</dbReference>
<dbReference type="GO" id="GO:0005886">
    <property type="term" value="C:plasma membrane"/>
    <property type="evidence" value="ECO:0007669"/>
    <property type="project" value="UniProtKB-SubCell"/>
</dbReference>
<reference evidence="15 16" key="1">
    <citation type="submission" date="2017-11" db="EMBL/GenBank/DDBJ databases">
        <authorList>
            <person name="Founou R.C."/>
            <person name="Founou L."/>
            <person name="Allam M."/>
            <person name="Ismail A."/>
            <person name="Essack S.Y."/>
        </authorList>
    </citation>
    <scope>NUCLEOTIDE SEQUENCE [LARGE SCALE GENOMIC DNA]</scope>
    <source>
        <strain evidence="15 16">G811N2B1</strain>
    </source>
</reference>
<dbReference type="RefSeq" id="WP_016931394.1">
    <property type="nucleotide sequence ID" value="NZ_CABMHO010000031.1"/>
</dbReference>
<feature type="domain" description="PTS EIIB type-1" evidence="13">
    <location>
        <begin position="5"/>
        <end position="88"/>
    </location>
</feature>
<evidence type="ECO:0000259" key="13">
    <source>
        <dbReference type="PROSITE" id="PS51098"/>
    </source>
</evidence>
<dbReference type="GO" id="GO:0016301">
    <property type="term" value="F:kinase activity"/>
    <property type="evidence" value="ECO:0007669"/>
    <property type="project" value="UniProtKB-KW"/>
</dbReference>
<dbReference type="EMBL" id="PGWX01000388">
    <property type="protein sequence ID" value="PPJ72081.1"/>
    <property type="molecule type" value="Genomic_DNA"/>
</dbReference>
<evidence type="ECO:0000256" key="12">
    <source>
        <dbReference type="SAM" id="Phobius"/>
    </source>
</evidence>
<dbReference type="InterPro" id="IPR018113">
    <property type="entry name" value="PTrfase_EIIB_Cys"/>
</dbReference>
<keyword evidence="5" id="KW-0808">Transferase</keyword>
<dbReference type="AlphaFoldDB" id="A0A2A1KAV8"/>
<dbReference type="Proteomes" id="UP000238153">
    <property type="component" value="Unassembled WGS sequence"/>
</dbReference>
<evidence type="ECO:0000313" key="16">
    <source>
        <dbReference type="Proteomes" id="UP000238153"/>
    </source>
</evidence>
<dbReference type="PROSITE" id="PS51098">
    <property type="entry name" value="PTS_EIIB_TYPE_1"/>
    <property type="match status" value="1"/>
</dbReference>
<dbReference type="KEGG" id="shh:ShL2_02323"/>
<evidence type="ECO:0000256" key="7">
    <source>
        <dbReference type="ARBA" id="ARBA00022692"/>
    </source>
</evidence>
<dbReference type="Pfam" id="PF02378">
    <property type="entry name" value="PTS_EIIC"/>
    <property type="match status" value="1"/>
</dbReference>
<evidence type="ECO:0000259" key="14">
    <source>
        <dbReference type="PROSITE" id="PS51103"/>
    </source>
</evidence>
<feature type="transmembrane region" description="Helical" evidence="12">
    <location>
        <begin position="304"/>
        <end position="326"/>
    </location>
</feature>
<feature type="transmembrane region" description="Helical" evidence="12">
    <location>
        <begin position="256"/>
        <end position="284"/>
    </location>
</feature>
<dbReference type="Pfam" id="PF00367">
    <property type="entry name" value="PTS_EIIB"/>
    <property type="match status" value="1"/>
</dbReference>